<name>C6HZ33_9BACT</name>
<organism evidence="5 6">
    <name type="scientific">Leptospirillum ferrodiazotrophum</name>
    <dbReference type="NCBI Taxonomy" id="412449"/>
    <lineage>
        <taxon>Bacteria</taxon>
        <taxon>Pseudomonadati</taxon>
        <taxon>Nitrospirota</taxon>
        <taxon>Nitrospiria</taxon>
        <taxon>Nitrospirales</taxon>
        <taxon>Nitrospiraceae</taxon>
        <taxon>Leptospirillum</taxon>
    </lineage>
</organism>
<evidence type="ECO:0000256" key="1">
    <source>
        <dbReference type="ARBA" id="ARBA00008754"/>
    </source>
</evidence>
<dbReference type="GO" id="GO:0009052">
    <property type="term" value="P:pentose-phosphate shunt, non-oxidative branch"/>
    <property type="evidence" value="ECO:0007669"/>
    <property type="project" value="TreeGrafter"/>
</dbReference>
<dbReference type="Pfam" id="PF02502">
    <property type="entry name" value="LacAB_rpiB"/>
    <property type="match status" value="1"/>
</dbReference>
<evidence type="ECO:0000313" key="6">
    <source>
        <dbReference type="Proteomes" id="UP000009374"/>
    </source>
</evidence>
<feature type="active site" description="Proton acceptor" evidence="3">
    <location>
        <position position="65"/>
    </location>
</feature>
<protein>
    <submittedName>
        <fullName evidence="5">Ribose/galactose isomerase</fullName>
    </submittedName>
</protein>
<accession>C6HZ33</accession>
<proteinExistence type="inferred from homology"/>
<dbReference type="Proteomes" id="UP000009374">
    <property type="component" value="Unassembled WGS sequence"/>
</dbReference>
<dbReference type="EMBL" id="GG693880">
    <property type="protein sequence ID" value="EES52044.1"/>
    <property type="molecule type" value="Genomic_DNA"/>
</dbReference>
<reference evidence="5 6" key="1">
    <citation type="journal article" date="2009" name="Appl. Environ. Microbiol.">
        <title>Community genomic and proteomic analyses of chemoautotrophic iron-oxidizing "Leptospirillum rubarum" (Group II) and "Leptospirillum ferrodiazotrophum" (Group III) bacteria in acid mine drainage biofilms.</title>
        <authorList>
            <person name="Goltsman D.S."/>
            <person name="Denef V.J."/>
            <person name="Singer S.W."/>
            <person name="VerBerkmoes N.C."/>
            <person name="Lefsrud M."/>
            <person name="Mueller R.S."/>
            <person name="Dick G.J."/>
            <person name="Sun C.L."/>
            <person name="Wheeler K.E."/>
            <person name="Zemla A."/>
            <person name="Baker B.J."/>
            <person name="Hauser L."/>
            <person name="Land M."/>
            <person name="Shah M.B."/>
            <person name="Thelen M.P."/>
            <person name="Hettich R.L."/>
            <person name="Banfield J.F."/>
        </authorList>
    </citation>
    <scope>NUCLEOTIDE SEQUENCE [LARGE SCALE GENOMIC DNA]</scope>
</reference>
<dbReference type="NCBIfam" id="TIGR01120">
    <property type="entry name" value="rpiB"/>
    <property type="match status" value="1"/>
</dbReference>
<dbReference type="SUPFAM" id="SSF89623">
    <property type="entry name" value="Ribose/Galactose isomerase RpiB/AlsB"/>
    <property type="match status" value="1"/>
</dbReference>
<feature type="binding site" evidence="4">
    <location>
        <begin position="8"/>
        <end position="9"/>
    </location>
    <ligand>
        <name>D-ribulose 5-phosphate</name>
        <dbReference type="ChEBI" id="CHEBI:58121"/>
    </ligand>
</feature>
<sequence length="152" mass="16377">MILYFGSDHAGRELKDILLAHAKSKGISTTDCGTNADLSVDYPDYARKVGEAVMSTPEAYGVLVCGTGIGMSIAANKIRGIRAALVYNEETARLAHQHNNANIIVFGGREMAAKDASSWLDTFLSAAFEGGRHGRRIEKIAEIEQENHGTNP</sequence>
<comment type="similarity">
    <text evidence="1">Belongs to the LacAB/RpiB family.</text>
</comment>
<feature type="binding site" evidence="4">
    <location>
        <begin position="66"/>
        <end position="70"/>
    </location>
    <ligand>
        <name>D-ribulose 5-phosphate</name>
        <dbReference type="ChEBI" id="CHEBI:58121"/>
    </ligand>
</feature>
<dbReference type="Gene3D" id="3.40.1400.10">
    <property type="entry name" value="Sugar-phosphate isomerase, RpiB/LacA/LacB"/>
    <property type="match status" value="1"/>
</dbReference>
<dbReference type="InterPro" id="IPR036569">
    <property type="entry name" value="RpiB_LacA_LacB_sf"/>
</dbReference>
<dbReference type="AlphaFoldDB" id="C6HZ33"/>
<dbReference type="PANTHER" id="PTHR30345:SF0">
    <property type="entry name" value="DNA DAMAGE-REPAIR_TOLERATION PROTEIN DRT102"/>
    <property type="match status" value="1"/>
</dbReference>
<dbReference type="PIRSF" id="PIRSF005384">
    <property type="entry name" value="RpiB_LacA_B"/>
    <property type="match status" value="1"/>
</dbReference>
<evidence type="ECO:0000256" key="2">
    <source>
        <dbReference type="ARBA" id="ARBA00023235"/>
    </source>
</evidence>
<dbReference type="NCBIfam" id="NF004051">
    <property type="entry name" value="PRK05571.1"/>
    <property type="match status" value="1"/>
</dbReference>
<evidence type="ECO:0000313" key="5">
    <source>
        <dbReference type="EMBL" id="EES52044.1"/>
    </source>
</evidence>
<feature type="binding site" evidence="4">
    <location>
        <position position="136"/>
    </location>
    <ligand>
        <name>D-ribulose 5-phosphate</name>
        <dbReference type="ChEBI" id="CHEBI:58121"/>
    </ligand>
</feature>
<keyword evidence="6" id="KW-1185">Reference proteome</keyword>
<dbReference type="InterPro" id="IPR004785">
    <property type="entry name" value="RpiB"/>
</dbReference>
<dbReference type="GO" id="GO:0004751">
    <property type="term" value="F:ribose-5-phosphate isomerase activity"/>
    <property type="evidence" value="ECO:0007669"/>
    <property type="project" value="TreeGrafter"/>
</dbReference>
<dbReference type="PANTHER" id="PTHR30345">
    <property type="entry name" value="RIBOSE-5-PHOSPHATE ISOMERASE B"/>
    <property type="match status" value="1"/>
</dbReference>
<dbReference type="NCBIfam" id="TIGR00689">
    <property type="entry name" value="rpiB_lacA_lacB"/>
    <property type="match status" value="1"/>
</dbReference>
<evidence type="ECO:0000256" key="3">
    <source>
        <dbReference type="PIRSR" id="PIRSR005384-1"/>
    </source>
</evidence>
<feature type="binding site" evidence="4">
    <location>
        <position position="132"/>
    </location>
    <ligand>
        <name>D-ribulose 5-phosphate</name>
        <dbReference type="ChEBI" id="CHEBI:58121"/>
    </ligand>
</feature>
<gene>
    <name evidence="5" type="ORF">UBAL3_94530010</name>
</gene>
<feature type="binding site" evidence="4">
    <location>
        <position position="109"/>
    </location>
    <ligand>
        <name>D-ribulose 5-phosphate</name>
        <dbReference type="ChEBI" id="CHEBI:58121"/>
    </ligand>
</feature>
<evidence type="ECO:0000256" key="4">
    <source>
        <dbReference type="PIRSR" id="PIRSR005384-2"/>
    </source>
</evidence>
<dbReference type="InterPro" id="IPR003500">
    <property type="entry name" value="RpiB_LacA_LacB"/>
</dbReference>
<keyword evidence="2 5" id="KW-0413">Isomerase</keyword>
<feature type="binding site" evidence="4">
    <location>
        <position position="99"/>
    </location>
    <ligand>
        <name>D-ribulose 5-phosphate</name>
        <dbReference type="ChEBI" id="CHEBI:58121"/>
    </ligand>
</feature>
<feature type="active site" description="Proton donor" evidence="3">
    <location>
        <position position="98"/>
    </location>
</feature>
<dbReference type="GO" id="GO:0019316">
    <property type="term" value="P:D-allose catabolic process"/>
    <property type="evidence" value="ECO:0007669"/>
    <property type="project" value="TreeGrafter"/>
</dbReference>